<dbReference type="Proteomes" id="UP000886124">
    <property type="component" value="Unassembled WGS sequence"/>
</dbReference>
<protein>
    <submittedName>
        <fullName evidence="1">TIGR03545 family protein</fullName>
    </submittedName>
</protein>
<dbReference type="InterPro" id="IPR019934">
    <property type="entry name" value="CHP03545"/>
</dbReference>
<dbReference type="PANTHER" id="PTHR30441">
    <property type="entry name" value="DUF748 DOMAIN-CONTAINING PROTEIN"/>
    <property type="match status" value="1"/>
</dbReference>
<accession>A0A7V5UEB5</accession>
<feature type="non-terminal residue" evidence="1">
    <location>
        <position position="573"/>
    </location>
</feature>
<dbReference type="EMBL" id="DROD01000191">
    <property type="protein sequence ID" value="HHJ52093.1"/>
    <property type="molecule type" value="Genomic_DNA"/>
</dbReference>
<organism evidence="1">
    <name type="scientific">Caldithrix abyssi</name>
    <dbReference type="NCBI Taxonomy" id="187145"/>
    <lineage>
        <taxon>Bacteria</taxon>
        <taxon>Pseudomonadati</taxon>
        <taxon>Calditrichota</taxon>
        <taxon>Calditrichia</taxon>
        <taxon>Calditrichales</taxon>
        <taxon>Calditrichaceae</taxon>
        <taxon>Caldithrix</taxon>
    </lineage>
</organism>
<dbReference type="PANTHER" id="PTHR30441:SF8">
    <property type="entry name" value="DUF748 DOMAIN-CONTAINING PROTEIN"/>
    <property type="match status" value="1"/>
</dbReference>
<dbReference type="GO" id="GO:0090313">
    <property type="term" value="P:regulation of protein targeting to membrane"/>
    <property type="evidence" value="ECO:0007669"/>
    <property type="project" value="TreeGrafter"/>
</dbReference>
<evidence type="ECO:0000313" key="1">
    <source>
        <dbReference type="EMBL" id="HHJ52093.1"/>
    </source>
</evidence>
<comment type="caution">
    <text evidence="1">The sequence shown here is derived from an EMBL/GenBank/DDBJ whole genome shotgun (WGS) entry which is preliminary data.</text>
</comment>
<reference evidence="1" key="1">
    <citation type="journal article" date="2020" name="mSystems">
        <title>Genome- and Community-Level Interaction Insights into Carbon Utilization and Element Cycling Functions of Hydrothermarchaeota in Hydrothermal Sediment.</title>
        <authorList>
            <person name="Zhou Z."/>
            <person name="Liu Y."/>
            <person name="Xu W."/>
            <person name="Pan J."/>
            <person name="Luo Z.H."/>
            <person name="Li M."/>
        </authorList>
    </citation>
    <scope>NUCLEOTIDE SEQUENCE [LARGE SCALE GENOMIC DNA]</scope>
    <source>
        <strain evidence="1">HyVt-527</strain>
    </source>
</reference>
<gene>
    <name evidence="1" type="ORF">ENJ89_02765</name>
</gene>
<dbReference type="AlphaFoldDB" id="A0A7V5UEB5"/>
<sequence>MIRWKGVIFILAVAGLFIVLSLIFTDRWLEAKLEQSAGALVGAKVEIDRLDFSPFSSRLRWQRLQVTDPGNTMRNLIETGECDADLEFWPLFSGKVIVENFQISDLRTGTPRQTDGKLKETSESRKKSFIAKSLERLQKQTSEYTLDRIAAVKQQVSVDAILQKLSIRSPQKIDSLKAVLEKRYAEWDRRLSGLTVEQDLQTIRASVKKIDPQKIKKLDQLIKALKEARKIEKSAKKLKAQWKEVSGSFDSDLKSLKEDYRQVDNWIKEDIKAGMKLAHLPDFSAKNIALFLFGRPITEKVTAYLGYLAKVRYYAQKYRQLKPEKEEKPPRFRGQDIYFYNPNARPDFWLKKLSLSGQTPAGLNLSGELTDAVSDQRLIDRPTRLIVNGSDQKKQQMELAAELNYLKETPQEKIRFRYDNYPLREKTIVKSKNFTSRVRGGVADIRADFVSEGDRLSGSIAFAAKNLKVENITPQTKTSDLSVYTILDKVLSETRRFHVTAAITAREKKVRLKIQSDLDDLLMNKIKQTVGAKIEKQKRKIQAEIERRVSQKKEELAAWITGKEKELRAKAAG</sequence>
<name>A0A7V5UEB5_CALAY</name>
<dbReference type="InterPro" id="IPR052894">
    <property type="entry name" value="AsmA-related"/>
</dbReference>
<dbReference type="GO" id="GO:0005886">
    <property type="term" value="C:plasma membrane"/>
    <property type="evidence" value="ECO:0007669"/>
    <property type="project" value="TreeGrafter"/>
</dbReference>
<proteinExistence type="predicted"/>
<dbReference type="NCBIfam" id="TIGR03545">
    <property type="entry name" value="TIGR03545 family protein"/>
    <property type="match status" value="1"/>
</dbReference>